<dbReference type="InterPro" id="IPR002575">
    <property type="entry name" value="Aminoglycoside_PTrfase"/>
</dbReference>
<feature type="domain" description="Aminoglycoside phosphotransferase" evidence="1">
    <location>
        <begin position="94"/>
        <end position="291"/>
    </location>
</feature>
<dbReference type="Proteomes" id="UP001597541">
    <property type="component" value="Unassembled WGS sequence"/>
</dbReference>
<reference evidence="3" key="1">
    <citation type="journal article" date="2019" name="Int. J. Syst. Evol. Microbiol.">
        <title>The Global Catalogue of Microorganisms (GCM) 10K type strain sequencing project: providing services to taxonomists for standard genome sequencing and annotation.</title>
        <authorList>
            <consortium name="The Broad Institute Genomics Platform"/>
            <consortium name="The Broad Institute Genome Sequencing Center for Infectious Disease"/>
            <person name="Wu L."/>
            <person name="Ma J."/>
        </authorList>
    </citation>
    <scope>NUCLEOTIDE SEQUENCE [LARGE SCALE GENOMIC DNA]</scope>
    <source>
        <strain evidence="3">KCTC 3950</strain>
    </source>
</reference>
<organism evidence="2 3">
    <name type="scientific">Paenibacillus gansuensis</name>
    <dbReference type="NCBI Taxonomy" id="306542"/>
    <lineage>
        <taxon>Bacteria</taxon>
        <taxon>Bacillati</taxon>
        <taxon>Bacillota</taxon>
        <taxon>Bacilli</taxon>
        <taxon>Bacillales</taxon>
        <taxon>Paenibacillaceae</taxon>
        <taxon>Paenibacillus</taxon>
    </lineage>
</organism>
<evidence type="ECO:0000313" key="2">
    <source>
        <dbReference type="EMBL" id="MFD2612369.1"/>
    </source>
</evidence>
<accession>A0ABW5PB69</accession>
<gene>
    <name evidence="2" type="ORF">ACFSUF_08040</name>
</gene>
<keyword evidence="3" id="KW-1185">Reference proteome</keyword>
<name>A0ABW5PB69_9BACL</name>
<proteinExistence type="predicted"/>
<evidence type="ECO:0000313" key="3">
    <source>
        <dbReference type="Proteomes" id="UP001597541"/>
    </source>
</evidence>
<dbReference type="EMBL" id="JBHUME010000007">
    <property type="protein sequence ID" value="MFD2612369.1"/>
    <property type="molecule type" value="Genomic_DNA"/>
</dbReference>
<dbReference type="RefSeq" id="WP_377601881.1">
    <property type="nucleotide sequence ID" value="NZ_JBHUME010000007.1"/>
</dbReference>
<comment type="caution">
    <text evidence="2">The sequence shown here is derived from an EMBL/GenBank/DDBJ whole genome shotgun (WGS) entry which is preliminary data.</text>
</comment>
<dbReference type="SUPFAM" id="SSF56112">
    <property type="entry name" value="Protein kinase-like (PK-like)"/>
    <property type="match status" value="1"/>
</dbReference>
<dbReference type="InterPro" id="IPR011009">
    <property type="entry name" value="Kinase-like_dom_sf"/>
</dbReference>
<dbReference type="Pfam" id="PF01636">
    <property type="entry name" value="APH"/>
    <property type="match status" value="1"/>
</dbReference>
<sequence>MGDRESIIRTCRRMRIERKLSAYFHKRVTLAEGDIRCLKDTQKSQVWRLGIRKDGKAGYIVLKIIKPLPFTREKSLVEINMYRKAKPVLNRFMPDVYYTESLVNGGEFWAFMQYVRPTSKRKRISIHELETVMKNLAQFHSLTYNRRFSRHRRRFEGWLPFHYSSDQKQLRLVTMQKTLAYLDQAMQRPDLHSILAPHYSFLEGQLRKGPDFFRRLKRAGQSVVHQDLISLNISFTGSSSQQVAFIDWESAKFAPCWFDVVHAVRMYIMEHPEWENREAQLAERCARTYARAMKRLGIRFGSPAVTLYKMASVQMILQHYLYLFLRRAMKGRQPAPDLVRDLQKLNIWGQQLGLH</sequence>
<evidence type="ECO:0000259" key="1">
    <source>
        <dbReference type="Pfam" id="PF01636"/>
    </source>
</evidence>
<protein>
    <submittedName>
        <fullName evidence="2">Phosphotransferase</fullName>
    </submittedName>
</protein>
<dbReference type="Gene3D" id="3.90.1200.10">
    <property type="match status" value="1"/>
</dbReference>